<sequence length="259" mass="28618">HNVYNPSSSIPQVEYAPSVHQQSYFSQPDTSLVVSVFQKGDNPIDAINHMMSFLTAVVTLPYPPTNNQLRNSSNPRQQATINNGRVTVQPIQGRQNSLAAGMSRQYTLGPSGNNSRKQRQVLHEEDLDFLADPGIAEAQSTQYDITNNAAYQADDPDAYDFDCDEIISAKIALMANLSHYGSDNLAETELSAEQVFWSQNFVNSEEPNLPTRPTIVEVPKELPKVSMVNSSLKKLKFHLASFDVVVKERTTATAITEGT</sequence>
<evidence type="ECO:0008006" key="2">
    <source>
        <dbReference type="Google" id="ProtNLM"/>
    </source>
</evidence>
<feature type="non-terminal residue" evidence="1">
    <location>
        <position position="1"/>
    </location>
</feature>
<accession>A0A699KEJ8</accession>
<protein>
    <recommendedName>
        <fullName evidence="2">Integrase, catalytic region, zinc finger, CCHC-type, peptidase aspartic, catalytic</fullName>
    </recommendedName>
</protein>
<comment type="caution">
    <text evidence="1">The sequence shown here is derived from an EMBL/GenBank/DDBJ whole genome shotgun (WGS) entry which is preliminary data.</text>
</comment>
<organism evidence="1">
    <name type="scientific">Tanacetum cinerariifolium</name>
    <name type="common">Dalmatian daisy</name>
    <name type="synonym">Chrysanthemum cinerariifolium</name>
    <dbReference type="NCBI Taxonomy" id="118510"/>
    <lineage>
        <taxon>Eukaryota</taxon>
        <taxon>Viridiplantae</taxon>
        <taxon>Streptophyta</taxon>
        <taxon>Embryophyta</taxon>
        <taxon>Tracheophyta</taxon>
        <taxon>Spermatophyta</taxon>
        <taxon>Magnoliopsida</taxon>
        <taxon>eudicotyledons</taxon>
        <taxon>Gunneridae</taxon>
        <taxon>Pentapetalae</taxon>
        <taxon>asterids</taxon>
        <taxon>campanulids</taxon>
        <taxon>Asterales</taxon>
        <taxon>Asteraceae</taxon>
        <taxon>Asteroideae</taxon>
        <taxon>Anthemideae</taxon>
        <taxon>Anthemidinae</taxon>
        <taxon>Tanacetum</taxon>
    </lineage>
</organism>
<name>A0A699KEJ8_TANCI</name>
<dbReference type="EMBL" id="BKCJ010502734">
    <property type="protein sequence ID" value="GFA86314.1"/>
    <property type="molecule type" value="Genomic_DNA"/>
</dbReference>
<evidence type="ECO:0000313" key="1">
    <source>
        <dbReference type="EMBL" id="GFA86314.1"/>
    </source>
</evidence>
<dbReference type="AlphaFoldDB" id="A0A699KEJ8"/>
<proteinExistence type="predicted"/>
<gene>
    <name evidence="1" type="ORF">Tci_658286</name>
</gene>
<reference evidence="1" key="1">
    <citation type="journal article" date="2019" name="Sci. Rep.">
        <title>Draft genome of Tanacetum cinerariifolium, the natural source of mosquito coil.</title>
        <authorList>
            <person name="Yamashiro T."/>
            <person name="Shiraishi A."/>
            <person name="Satake H."/>
            <person name="Nakayama K."/>
        </authorList>
    </citation>
    <scope>NUCLEOTIDE SEQUENCE</scope>
</reference>